<dbReference type="HOGENOM" id="CLU_037838_0_0_11"/>
<evidence type="ECO:0008006" key="3">
    <source>
        <dbReference type="Google" id="ProtNLM"/>
    </source>
</evidence>
<reference evidence="2" key="1">
    <citation type="submission" date="2005-03" db="EMBL/GenBank/DDBJ databases">
        <title>Comparison of the complete genome sequences of Rhodococcus erythropolis PR4 and Rhodococcus opacus B4.</title>
        <authorList>
            <person name="Takarada H."/>
            <person name="Sekine M."/>
            <person name="Hosoyama A."/>
            <person name="Yamada R."/>
            <person name="Fujisawa T."/>
            <person name="Omata S."/>
            <person name="Shimizu A."/>
            <person name="Tsukatani N."/>
            <person name="Tanikawa S."/>
            <person name="Fujita N."/>
            <person name="Harayama S."/>
        </authorList>
    </citation>
    <scope>NUCLEOTIDE SEQUENCE [LARGE SCALE GENOMIC DNA]</scope>
    <source>
        <strain evidence="2">PR4 / NBRC 100887</strain>
    </source>
</reference>
<reference evidence="1 2" key="2">
    <citation type="journal article" date="2006" name="Environ. Microbiol.">
        <title>Sequence analysis of three plasmids harboured in Rhodococcus erythropolis strain PR4.</title>
        <authorList>
            <person name="Sekine M."/>
            <person name="Tanikawa S."/>
            <person name="Omata S."/>
            <person name="Saito M."/>
            <person name="Fujisawa T."/>
            <person name="Tsukatani N."/>
            <person name="Tajima T."/>
            <person name="Sekigawa T."/>
            <person name="Kosugi H."/>
            <person name="Matsuo Y."/>
            <person name="Nishiko R."/>
            <person name="Imamura K."/>
            <person name="Ito M."/>
            <person name="Narita H."/>
            <person name="Tago S."/>
            <person name="Fujita N."/>
            <person name="Harayama S."/>
        </authorList>
    </citation>
    <scope>NUCLEOTIDE SEQUENCE [LARGE SCALE GENOMIC DNA]</scope>
    <source>
        <strain evidence="2">PR4 / NBRC 100887</strain>
    </source>
</reference>
<evidence type="ECO:0000313" key="2">
    <source>
        <dbReference type="Proteomes" id="UP000002204"/>
    </source>
</evidence>
<proteinExistence type="predicted"/>
<dbReference type="InterPro" id="IPR021145">
    <property type="entry name" value="Portal_protein_SPP1_Gp6-like"/>
</dbReference>
<sequence length="499" mass="54921">MNVPLLGGAISPVTLTSGTQIPDLKPDEQNTLDKLIRQYMKKLARNKIRQTYYDSKNLIKDLGIAIPPEMVNIEMVLGWPAKAVDGLARRNKMDGFVIPGGSSLEMGIDSMWNANDMDIEAPQAHTSAYIHSCAFVATTKGDVASGEPDVLITTRSAMSGTALWDRRRRRLSAHLAIVDTSEDGTPTVLMMYLTDVVITMTRFTLGWKVERRKHSLGRLPVELLVHKPNLERPFGASRISRPVMALADSALRTAVRMEVSAEFYSSPQRWIMGADESMFMDAEGNLKTQWQAIMGRLWAAGRTEEGDLPEVGTFAAASPQPHSDQLRTLATQFSGETSIPVGSLGVVQDNPSSSDAIHAAKEDLLIEAEYCNQVFGTTWVRAVLTGLQIRENRDSIPDEWRRLRAKWRNPATMSQSSAGDFVVKLIQAYPKLQDSAVGLEMMGWDETTVARAMEDMRKAALAGRVDGILNAGRQVGDPNVIEMASRRTPAENVPDAPAQ</sequence>
<dbReference type="eggNOG" id="ENOG502Z839">
    <property type="taxonomic scope" value="Bacteria"/>
</dbReference>
<dbReference type="KEGG" id="rer:RER_22740"/>
<accession>C0ZX97</accession>
<organism evidence="1 2">
    <name type="scientific">Rhodococcus erythropolis (strain PR4 / NBRC 100887)</name>
    <dbReference type="NCBI Taxonomy" id="234621"/>
    <lineage>
        <taxon>Bacteria</taxon>
        <taxon>Bacillati</taxon>
        <taxon>Actinomycetota</taxon>
        <taxon>Actinomycetes</taxon>
        <taxon>Mycobacteriales</taxon>
        <taxon>Nocardiaceae</taxon>
        <taxon>Rhodococcus</taxon>
        <taxon>Rhodococcus erythropolis group</taxon>
    </lineage>
</organism>
<dbReference type="Pfam" id="PF05133">
    <property type="entry name" value="SPP1_portal"/>
    <property type="match status" value="1"/>
</dbReference>
<gene>
    <name evidence="1" type="ordered locus">RER_22740</name>
</gene>
<dbReference type="EMBL" id="AP008957">
    <property type="protein sequence ID" value="BAH32982.1"/>
    <property type="molecule type" value="Genomic_DNA"/>
</dbReference>
<protein>
    <recommendedName>
        <fullName evidence="3">Phage portal protein</fullName>
    </recommendedName>
</protein>
<name>C0ZX97_RHOE4</name>
<dbReference type="PATRIC" id="fig|234621.6.peg.2775"/>
<dbReference type="Proteomes" id="UP000002204">
    <property type="component" value="Chromosome"/>
</dbReference>
<dbReference type="AlphaFoldDB" id="C0ZX97"/>
<dbReference type="RefSeq" id="WP_020907175.1">
    <property type="nucleotide sequence ID" value="NC_012490.1"/>
</dbReference>
<evidence type="ECO:0000313" key="1">
    <source>
        <dbReference type="EMBL" id="BAH32982.1"/>
    </source>
</evidence>